<dbReference type="EMBL" id="JBHSTQ010000001">
    <property type="protein sequence ID" value="MFC6385090.1"/>
    <property type="molecule type" value="Genomic_DNA"/>
</dbReference>
<protein>
    <submittedName>
        <fullName evidence="3">LysM peptidoglycan-binding domain-containing protein</fullName>
    </submittedName>
</protein>
<feature type="region of interest" description="Disordered" evidence="1">
    <location>
        <begin position="416"/>
        <end position="451"/>
    </location>
</feature>
<dbReference type="SMART" id="SM00257">
    <property type="entry name" value="LysM"/>
    <property type="match status" value="1"/>
</dbReference>
<sequence>MTVKLYVVQKDDTLAEIARKHGMTIDEFRKMNTGLSEESLTQGMKVKVAIGKQPLKRVIQANDRAEAPHVQAPQTQQVPSAPVDQQPTSQQQPTMEAPTPAPTPEQMPMTPNVTLGATAQQPSANTGLQGTEAAPTEYPNIFYPKHPMMQENWTTSGADAYPNSSGPHGQTGISPATQGTMWNAVSPASQGVSSPYYPNTGGMVSPETQGNALNPYYPTDDGGSLISPAMTPGSNAAGTMGSFVNPMMQGASVNPYYPMGSGGNVMSPAMQENNAKSYPQPTSMAGESTPQVAPMNPYHPTTQMGQMSPYYPPMTPWSGNKPQYPVSHGTIKLDQPYAGVSETMPKTLPWSNTQNASASTQSNPSMMKPSTGKLSPAGSGKVGGYSSPYMPAAKRPCTDCGGPTLYSPYAQMPVGSYYAGNQPPQAQPMPYSALSNPNAPIYQPEASKKRE</sequence>
<comment type="caution">
    <text evidence="3">The sequence shown here is derived from an EMBL/GenBank/DDBJ whole genome shotgun (WGS) entry which is preliminary data.</text>
</comment>
<feature type="region of interest" description="Disordered" evidence="1">
    <location>
        <begin position="347"/>
        <end position="379"/>
    </location>
</feature>
<evidence type="ECO:0000313" key="4">
    <source>
        <dbReference type="Proteomes" id="UP001596267"/>
    </source>
</evidence>
<organism evidence="3 4">
    <name type="scientific">Sporolactobacillus kofuensis</name>
    <dbReference type="NCBI Taxonomy" id="269672"/>
    <lineage>
        <taxon>Bacteria</taxon>
        <taxon>Bacillati</taxon>
        <taxon>Bacillota</taxon>
        <taxon>Bacilli</taxon>
        <taxon>Bacillales</taxon>
        <taxon>Sporolactobacillaceae</taxon>
        <taxon>Sporolactobacillus</taxon>
    </lineage>
</organism>
<feature type="compositionally biased region" description="Polar residues" evidence="1">
    <location>
        <begin position="349"/>
        <end position="365"/>
    </location>
</feature>
<evidence type="ECO:0000259" key="2">
    <source>
        <dbReference type="PROSITE" id="PS51782"/>
    </source>
</evidence>
<dbReference type="InterPro" id="IPR018392">
    <property type="entry name" value="LysM"/>
</dbReference>
<proteinExistence type="predicted"/>
<gene>
    <name evidence="3" type="ORF">ACFP7A_00620</name>
</gene>
<name>A0ABW1WDB6_9BACL</name>
<evidence type="ECO:0000256" key="1">
    <source>
        <dbReference type="SAM" id="MobiDB-lite"/>
    </source>
</evidence>
<feature type="compositionally biased region" description="Polar residues" evidence="1">
    <location>
        <begin position="72"/>
        <end position="89"/>
    </location>
</feature>
<dbReference type="RefSeq" id="WP_253053770.1">
    <property type="nucleotide sequence ID" value="NZ_JAMXWN010000005.1"/>
</dbReference>
<dbReference type="Pfam" id="PF01476">
    <property type="entry name" value="LysM"/>
    <property type="match status" value="1"/>
</dbReference>
<accession>A0ABW1WDB6</accession>
<feature type="domain" description="LysM" evidence="2">
    <location>
        <begin position="4"/>
        <end position="48"/>
    </location>
</feature>
<dbReference type="PROSITE" id="PS51782">
    <property type="entry name" value="LYSM"/>
    <property type="match status" value="1"/>
</dbReference>
<feature type="region of interest" description="Disordered" evidence="1">
    <location>
        <begin position="65"/>
        <end position="111"/>
    </location>
</feature>
<reference evidence="4" key="1">
    <citation type="journal article" date="2019" name="Int. J. Syst. Evol. Microbiol.">
        <title>The Global Catalogue of Microorganisms (GCM) 10K type strain sequencing project: providing services to taxonomists for standard genome sequencing and annotation.</title>
        <authorList>
            <consortium name="The Broad Institute Genomics Platform"/>
            <consortium name="The Broad Institute Genome Sequencing Center for Infectious Disease"/>
            <person name="Wu L."/>
            <person name="Ma J."/>
        </authorList>
    </citation>
    <scope>NUCLEOTIDE SEQUENCE [LARGE SCALE GENOMIC DNA]</scope>
    <source>
        <strain evidence="4">CCUG 42001</strain>
    </source>
</reference>
<dbReference type="CDD" id="cd00118">
    <property type="entry name" value="LysM"/>
    <property type="match status" value="1"/>
</dbReference>
<dbReference type="SUPFAM" id="SSF54106">
    <property type="entry name" value="LysM domain"/>
    <property type="match status" value="1"/>
</dbReference>
<dbReference type="Gene3D" id="3.10.350.10">
    <property type="entry name" value="LysM domain"/>
    <property type="match status" value="1"/>
</dbReference>
<keyword evidence="4" id="KW-1185">Reference proteome</keyword>
<dbReference type="Proteomes" id="UP001596267">
    <property type="component" value="Unassembled WGS sequence"/>
</dbReference>
<evidence type="ECO:0000313" key="3">
    <source>
        <dbReference type="EMBL" id="MFC6385090.1"/>
    </source>
</evidence>
<dbReference type="InterPro" id="IPR036779">
    <property type="entry name" value="LysM_dom_sf"/>
</dbReference>